<evidence type="ECO:0000256" key="5">
    <source>
        <dbReference type="ARBA" id="ARBA00023136"/>
    </source>
</evidence>
<evidence type="ECO:0000313" key="7">
    <source>
        <dbReference type="EMBL" id="OUO56472.1"/>
    </source>
</evidence>
<gene>
    <name evidence="7" type="ORF">B5F75_04570</name>
</gene>
<evidence type="ECO:0000256" key="1">
    <source>
        <dbReference type="ARBA" id="ARBA00004141"/>
    </source>
</evidence>
<sequence length="349" mass="37287">MLWILFLIILALFFDYLNGFHDAANSVATVVSTRVLSPKVAVAWAAFFNFVAFLIFHTGVAKTIGAGIVDIHIVDSNLVFGALMGACVWNILTWWWGLPSSSSHALIGGLIGAGFVKGGVDALMAGGIFKTVLFIFLSPLLGFLLSVIIGIIVFNVCRPFNPYKVDHWFRKGQLLSAAAYSLGHGGNDAQKTMGIISMLLLGGLAGNEVAPIRDFLLTHEEMHAVTQGAFIVPLSVVLLCHGAIALGTLSGGWRIVKTMGQKITRLRPVDGFCAESGSAISLFIASVLGVPVSTTHTITGAIVGVGSLRRLSCVRWGVANRIVWAWFITIPAAALISAASYWLKTCLFK</sequence>
<protein>
    <submittedName>
        <fullName evidence="7">Anion permease</fullName>
    </submittedName>
</protein>
<organism evidence="7 8">
    <name type="scientific">Candidatus Avelusimicrobium gallicola</name>
    <dbReference type="NCBI Taxonomy" id="2562704"/>
    <lineage>
        <taxon>Bacteria</taxon>
        <taxon>Pseudomonadati</taxon>
        <taxon>Elusimicrobiota</taxon>
        <taxon>Elusimicrobia</taxon>
        <taxon>Elusimicrobiales</taxon>
        <taxon>Elusimicrobiaceae</taxon>
        <taxon>Candidatus Avelusimicrobium</taxon>
    </lineage>
</organism>
<evidence type="ECO:0000313" key="8">
    <source>
        <dbReference type="Proteomes" id="UP000196368"/>
    </source>
</evidence>
<feature type="transmembrane region" description="Helical" evidence="6">
    <location>
        <begin position="77"/>
        <end position="96"/>
    </location>
</feature>
<dbReference type="AlphaFoldDB" id="A0A1Y4DCY3"/>
<accession>A0A1Y4DCY3</accession>
<dbReference type="PANTHER" id="PTHR11101:SF80">
    <property type="entry name" value="PHOSPHATE TRANSPORTER"/>
    <property type="match status" value="1"/>
</dbReference>
<feature type="transmembrane region" description="Helical" evidence="6">
    <location>
        <begin position="132"/>
        <end position="154"/>
    </location>
</feature>
<evidence type="ECO:0000256" key="6">
    <source>
        <dbReference type="SAM" id="Phobius"/>
    </source>
</evidence>
<proteinExistence type="predicted"/>
<dbReference type="Proteomes" id="UP000196368">
    <property type="component" value="Unassembled WGS sequence"/>
</dbReference>
<keyword evidence="8" id="KW-1185">Reference proteome</keyword>
<comment type="caution">
    <text evidence="7">The sequence shown here is derived from an EMBL/GenBank/DDBJ whole genome shotgun (WGS) entry which is preliminary data.</text>
</comment>
<dbReference type="EMBL" id="NFJD01000003">
    <property type="protein sequence ID" value="OUO56472.1"/>
    <property type="molecule type" value="Genomic_DNA"/>
</dbReference>
<feature type="transmembrane region" description="Helical" evidence="6">
    <location>
        <begin position="102"/>
        <end position="120"/>
    </location>
</feature>
<evidence type="ECO:0000256" key="3">
    <source>
        <dbReference type="ARBA" id="ARBA00022692"/>
    </source>
</evidence>
<evidence type="ECO:0000256" key="2">
    <source>
        <dbReference type="ARBA" id="ARBA00022448"/>
    </source>
</evidence>
<dbReference type="RefSeq" id="WP_087288415.1">
    <property type="nucleotide sequence ID" value="NZ_NFJD01000003.1"/>
</dbReference>
<feature type="transmembrane region" description="Helical" evidence="6">
    <location>
        <begin position="230"/>
        <end position="256"/>
    </location>
</feature>
<dbReference type="GO" id="GO:0035435">
    <property type="term" value="P:phosphate ion transmembrane transport"/>
    <property type="evidence" value="ECO:0007669"/>
    <property type="project" value="TreeGrafter"/>
</dbReference>
<feature type="transmembrane region" description="Helical" evidence="6">
    <location>
        <begin position="42"/>
        <end position="65"/>
    </location>
</feature>
<reference evidence="8" key="1">
    <citation type="submission" date="2017-04" db="EMBL/GenBank/DDBJ databases">
        <title>Function of individual gut microbiota members based on whole genome sequencing of pure cultures obtained from chicken caecum.</title>
        <authorList>
            <person name="Medvecky M."/>
            <person name="Cejkova D."/>
            <person name="Polansky O."/>
            <person name="Karasova D."/>
            <person name="Kubasova T."/>
            <person name="Cizek A."/>
            <person name="Rychlik I."/>
        </authorList>
    </citation>
    <scope>NUCLEOTIDE SEQUENCE [LARGE SCALE GENOMIC DNA]</scope>
    <source>
        <strain evidence="8">An273</strain>
    </source>
</reference>
<feature type="transmembrane region" description="Helical" evidence="6">
    <location>
        <begin position="323"/>
        <end position="343"/>
    </location>
</feature>
<dbReference type="Pfam" id="PF01384">
    <property type="entry name" value="PHO4"/>
    <property type="match status" value="2"/>
</dbReference>
<feature type="transmembrane region" description="Helical" evidence="6">
    <location>
        <begin position="277"/>
        <end position="303"/>
    </location>
</feature>
<keyword evidence="3 6" id="KW-0812">Transmembrane</keyword>
<keyword evidence="4 6" id="KW-1133">Transmembrane helix</keyword>
<dbReference type="GO" id="GO:0005315">
    <property type="term" value="F:phosphate transmembrane transporter activity"/>
    <property type="evidence" value="ECO:0007669"/>
    <property type="project" value="InterPro"/>
</dbReference>
<dbReference type="InterPro" id="IPR001204">
    <property type="entry name" value="Phos_transporter"/>
</dbReference>
<keyword evidence="5 6" id="KW-0472">Membrane</keyword>
<name>A0A1Y4DCY3_9BACT</name>
<comment type="subcellular location">
    <subcellularLocation>
        <location evidence="1">Membrane</location>
        <topology evidence="1">Multi-pass membrane protein</topology>
    </subcellularLocation>
</comment>
<dbReference type="GO" id="GO:0016020">
    <property type="term" value="C:membrane"/>
    <property type="evidence" value="ECO:0007669"/>
    <property type="project" value="UniProtKB-SubCell"/>
</dbReference>
<dbReference type="OrthoDB" id="9779554at2"/>
<evidence type="ECO:0000256" key="4">
    <source>
        <dbReference type="ARBA" id="ARBA00022989"/>
    </source>
</evidence>
<keyword evidence="2" id="KW-0813">Transport</keyword>
<dbReference type="PANTHER" id="PTHR11101">
    <property type="entry name" value="PHOSPHATE TRANSPORTER"/>
    <property type="match status" value="1"/>
</dbReference>